<keyword evidence="3" id="KW-1185">Reference proteome</keyword>
<dbReference type="AlphaFoldDB" id="A0A063XW33"/>
<proteinExistence type="predicted"/>
<accession>A0A063XW33</accession>
<comment type="caution">
    <text evidence="2">The sequence shown here is derived from an EMBL/GenBank/DDBJ whole genome shotgun (WGS) entry which is preliminary data.</text>
</comment>
<reference evidence="2 3" key="1">
    <citation type="journal article" date="2005" name="Int. J. Syst. Evol. Microbiol.">
        <title>Nitrincola lacisaponensis gen. nov., sp. nov., a novel alkaliphilic bacterium isolated from an alkaline, saline lake.</title>
        <authorList>
            <person name="Dimitriu P.A."/>
            <person name="Shukla S.K."/>
            <person name="Conradt J."/>
            <person name="Marquez M.C."/>
            <person name="Ventosa A."/>
            <person name="Maglia A."/>
            <person name="Peyton B.M."/>
            <person name="Pinkart H.C."/>
            <person name="Mormile M.R."/>
        </authorList>
    </citation>
    <scope>NUCLEOTIDE SEQUENCE [LARGE SCALE GENOMIC DNA]</scope>
    <source>
        <strain evidence="2 3">4CA</strain>
    </source>
</reference>
<keyword evidence="1" id="KW-0732">Signal</keyword>
<dbReference type="Gene3D" id="2.40.360.20">
    <property type="match status" value="1"/>
</dbReference>
<dbReference type="InterPro" id="IPR021457">
    <property type="entry name" value="DUF3108"/>
</dbReference>
<evidence type="ECO:0000313" key="3">
    <source>
        <dbReference type="Proteomes" id="UP000027318"/>
    </source>
</evidence>
<feature type="chain" id="PRO_5001624042" evidence="1">
    <location>
        <begin position="20"/>
        <end position="230"/>
    </location>
</feature>
<organism evidence="2 3">
    <name type="scientific">Nitrincola lacisaponensis</name>
    <dbReference type="NCBI Taxonomy" id="267850"/>
    <lineage>
        <taxon>Bacteria</taxon>
        <taxon>Pseudomonadati</taxon>
        <taxon>Pseudomonadota</taxon>
        <taxon>Gammaproteobacteria</taxon>
        <taxon>Oceanospirillales</taxon>
        <taxon>Oceanospirillaceae</taxon>
        <taxon>Nitrincola</taxon>
    </lineage>
</organism>
<evidence type="ECO:0000256" key="1">
    <source>
        <dbReference type="SAM" id="SignalP"/>
    </source>
</evidence>
<sequence>MRGICIALLLCCTSLTAQATPVTLEPYTAVYSNRVDAAISFSGEAVRTLQQLDDDTWELSVQASAMMANIRETTRMKLQQGQLLPLHYDYHRRILTRTRKAQLSFDWATGYVTTDIDDKPWRMAIEPGVHDKLSYQLQMPADIAAGLDRLEYTVADGGHMQVYRFKVTGEDEVETPAGTFRAIRVERDRGEDSDRETLIWFAPELDYLVVRLEQVEPNGNRYALLLKRLE</sequence>
<dbReference type="Proteomes" id="UP000027318">
    <property type="component" value="Unassembled WGS sequence"/>
</dbReference>
<dbReference type="RefSeq" id="WP_036549601.1">
    <property type="nucleotide sequence ID" value="NZ_JMSZ01000042.1"/>
</dbReference>
<gene>
    <name evidence="2" type="ORF">ADINL_2878</name>
</gene>
<dbReference type="EMBL" id="JMSZ01000042">
    <property type="protein sequence ID" value="KDE38423.1"/>
    <property type="molecule type" value="Genomic_DNA"/>
</dbReference>
<dbReference type="Pfam" id="PF11306">
    <property type="entry name" value="DUF3108"/>
    <property type="match status" value="1"/>
</dbReference>
<dbReference type="STRING" id="267850.ADINL_2878"/>
<dbReference type="OrthoDB" id="6007799at2"/>
<protein>
    <submittedName>
        <fullName evidence="2">Enzyme involved in the deoxyxylulose pathway of isoprenoid biosynthesis</fullName>
    </submittedName>
</protein>
<name>A0A063XW33_9GAMM</name>
<feature type="signal peptide" evidence="1">
    <location>
        <begin position="1"/>
        <end position="19"/>
    </location>
</feature>
<evidence type="ECO:0000313" key="2">
    <source>
        <dbReference type="EMBL" id="KDE38423.1"/>
    </source>
</evidence>